<protein>
    <recommendedName>
        <fullName evidence="3">LamG-like jellyroll fold domain-containing protein</fullName>
    </recommendedName>
</protein>
<dbReference type="EMBL" id="CP063164">
    <property type="protein sequence ID" value="QOR62248.1"/>
    <property type="molecule type" value="Genomic_DNA"/>
</dbReference>
<dbReference type="Proteomes" id="UP000595074">
    <property type="component" value="Chromosome"/>
</dbReference>
<sequence>MNVRIIISMVLFIGNFLYAAPVAEYRMDECYWNGSIGEVNDSSGNGYNGTAIDATTLSSDAMINSSGYLRGVTNMVNLDKNVMDGLTDFTVMAWVKAPVSGYETILSAADTAGALPYANEALLWFQDATTVEVWIKGERSSGMTIPDISSGWHQIVWTRSGRDNCVYIDPDSAAAVPVCTTLPDTASGALTVAQNGLKLGVDQDSINGGFGQYLDGLLDEIKIFNTVLSVAEMADIYNNELSGKNYDGTVREAAICKKYPVLDYRMDECYWFDNAGGITEDVKDSGLYKYNATSYSNAQTDQTNSKVGFSGSFDGASSYLEVNNSPLLNFQDKMAISLWVYPKNDTDTHQIYIEKYYSSNTRSEGWMVWNYDDGGTGEYIAFSLNIDGAFYNAYIAKPASWERSWHYIAATYSNGVMALYIDSDTPVATKSIAGEIVNSTEPLRLGQLYNNYWFDGLLDEVKIYSTDLNDSDIANIRLNEGNGKNYDSSLREDIVCGATISAHTWELVGIPAELRTSTETVSSVFGDDMLGTYGVDWIVYRRDYSESNNSSWDTQLSETDIVEFGKGYWLGSRNSESWSVNDLVSVDYNASNGACTANRCVEVDLKSVSLDVESGDDLLGTGAHRYNMTGFVGKTAVDWADCRFVIDGVAYTPSAAYEAGYVEKQIWQYNPGDGSADANGHTACDDVTPGGCKLEPYKGFWIKLHASTKNKTVKLLIPQE</sequence>
<dbReference type="KEGG" id="sinu:IMZ28_01875"/>
<accession>A0A7M1S4G7</accession>
<organism evidence="1 2">
    <name type="scientific">Sulfurovum indicum</name>
    <dbReference type="NCBI Taxonomy" id="2779528"/>
    <lineage>
        <taxon>Bacteria</taxon>
        <taxon>Pseudomonadati</taxon>
        <taxon>Campylobacterota</taxon>
        <taxon>Epsilonproteobacteria</taxon>
        <taxon>Campylobacterales</taxon>
        <taxon>Sulfurovaceae</taxon>
        <taxon>Sulfurovum</taxon>
    </lineage>
</organism>
<dbReference type="Gene3D" id="2.60.120.200">
    <property type="match status" value="2"/>
</dbReference>
<dbReference type="RefSeq" id="WP_197548951.1">
    <property type="nucleotide sequence ID" value="NZ_CP063164.1"/>
</dbReference>
<dbReference type="AlphaFoldDB" id="A0A7M1S4G7"/>
<proteinExistence type="predicted"/>
<reference evidence="1 2" key="1">
    <citation type="submission" date="2020-10" db="EMBL/GenBank/DDBJ databases">
        <title>The genome of sulfurovum sp.</title>
        <authorList>
            <person name="Xie S."/>
            <person name="Shao Z."/>
            <person name="Jiang L."/>
        </authorList>
    </citation>
    <scope>NUCLEOTIDE SEQUENCE [LARGE SCALE GENOMIC DNA]</scope>
    <source>
        <strain evidence="1 2">ST-419</strain>
    </source>
</reference>
<keyword evidence="2" id="KW-1185">Reference proteome</keyword>
<evidence type="ECO:0008006" key="3">
    <source>
        <dbReference type="Google" id="ProtNLM"/>
    </source>
</evidence>
<dbReference type="Pfam" id="PF13385">
    <property type="entry name" value="Laminin_G_3"/>
    <property type="match status" value="2"/>
</dbReference>
<evidence type="ECO:0000313" key="1">
    <source>
        <dbReference type="EMBL" id="QOR62248.1"/>
    </source>
</evidence>
<evidence type="ECO:0000313" key="2">
    <source>
        <dbReference type="Proteomes" id="UP000595074"/>
    </source>
</evidence>
<dbReference type="SUPFAM" id="SSF49899">
    <property type="entry name" value="Concanavalin A-like lectins/glucanases"/>
    <property type="match status" value="2"/>
</dbReference>
<gene>
    <name evidence="1" type="ORF">IMZ28_01875</name>
</gene>
<dbReference type="InterPro" id="IPR013320">
    <property type="entry name" value="ConA-like_dom_sf"/>
</dbReference>
<name>A0A7M1S4G7_9BACT</name>